<dbReference type="PANTHER" id="PTHR11586">
    <property type="entry name" value="TRNA-AMINOACYLATION COFACTOR ARC1 FAMILY MEMBER"/>
    <property type="match status" value="1"/>
</dbReference>
<sequence>MSDVSFADFKKLDIRVGKVLSVERVPDTEKLYKVQIDIGEEKNRQTVTSLVDYYTSDELLGREVVVLTNLKPAKMRGELSECMLLCAETEDGSQCRLLMPEQSMAAGCPVT</sequence>
<reference evidence="6" key="1">
    <citation type="journal article" date="2019" name="Int. J. Syst. Evol. Microbiol.">
        <title>The Global Catalogue of Microorganisms (GCM) 10K type strain sequencing project: providing services to taxonomists for standard genome sequencing and annotation.</title>
        <authorList>
            <consortium name="The Broad Institute Genomics Platform"/>
            <consortium name="The Broad Institute Genome Sequencing Center for Infectious Disease"/>
            <person name="Wu L."/>
            <person name="Ma J."/>
        </authorList>
    </citation>
    <scope>NUCLEOTIDE SEQUENCE [LARGE SCALE GENOMIC DNA]</scope>
    <source>
        <strain evidence="6">JCM 17805</strain>
    </source>
</reference>
<comment type="caution">
    <text evidence="5">The sequence shown here is derived from an EMBL/GenBank/DDBJ whole genome shotgun (WGS) entry which is preliminary data.</text>
</comment>
<name>A0ABP8VA52_9GAMM</name>
<dbReference type="PANTHER" id="PTHR11586:SF37">
    <property type="entry name" value="TRNA-BINDING DOMAIN-CONTAINING PROTEIN"/>
    <property type="match status" value="1"/>
</dbReference>
<keyword evidence="6" id="KW-1185">Reference proteome</keyword>
<dbReference type="Gene3D" id="2.40.50.140">
    <property type="entry name" value="Nucleic acid-binding proteins"/>
    <property type="match status" value="1"/>
</dbReference>
<dbReference type="InterPro" id="IPR002547">
    <property type="entry name" value="tRNA-bd_dom"/>
</dbReference>
<gene>
    <name evidence="5" type="ORF">GCM10023116_48750</name>
</gene>
<dbReference type="SUPFAM" id="SSF50249">
    <property type="entry name" value="Nucleic acid-binding proteins"/>
    <property type="match status" value="1"/>
</dbReference>
<evidence type="ECO:0000256" key="1">
    <source>
        <dbReference type="ARBA" id="ARBA00022555"/>
    </source>
</evidence>
<dbReference type="PROSITE" id="PS50886">
    <property type="entry name" value="TRBD"/>
    <property type="match status" value="1"/>
</dbReference>
<evidence type="ECO:0000313" key="6">
    <source>
        <dbReference type="Proteomes" id="UP001500604"/>
    </source>
</evidence>
<dbReference type="RefSeq" id="WP_345199185.1">
    <property type="nucleotide sequence ID" value="NZ_BAABFL010000478.1"/>
</dbReference>
<dbReference type="InterPro" id="IPR051270">
    <property type="entry name" value="Tyrosine-tRNA_ligase_regulator"/>
</dbReference>
<evidence type="ECO:0000256" key="2">
    <source>
        <dbReference type="ARBA" id="ARBA00022884"/>
    </source>
</evidence>
<dbReference type="Pfam" id="PF01588">
    <property type="entry name" value="tRNA_bind"/>
    <property type="match status" value="1"/>
</dbReference>
<organism evidence="5 6">
    <name type="scientific">Kistimonas scapharcae</name>
    <dbReference type="NCBI Taxonomy" id="1036133"/>
    <lineage>
        <taxon>Bacteria</taxon>
        <taxon>Pseudomonadati</taxon>
        <taxon>Pseudomonadota</taxon>
        <taxon>Gammaproteobacteria</taxon>
        <taxon>Oceanospirillales</taxon>
        <taxon>Endozoicomonadaceae</taxon>
        <taxon>Kistimonas</taxon>
    </lineage>
</organism>
<dbReference type="InterPro" id="IPR012340">
    <property type="entry name" value="NA-bd_OB-fold"/>
</dbReference>
<dbReference type="Proteomes" id="UP001500604">
    <property type="component" value="Unassembled WGS sequence"/>
</dbReference>
<dbReference type="NCBIfam" id="NF007492">
    <property type="entry name" value="PRK10089.1-1"/>
    <property type="match status" value="1"/>
</dbReference>
<keyword evidence="1 3" id="KW-0820">tRNA-binding</keyword>
<feature type="domain" description="TRNA-binding" evidence="4">
    <location>
        <begin position="8"/>
        <end position="111"/>
    </location>
</feature>
<dbReference type="EMBL" id="BAABFL010000478">
    <property type="protein sequence ID" value="GAA4652591.1"/>
    <property type="molecule type" value="Genomic_DNA"/>
</dbReference>
<evidence type="ECO:0000256" key="3">
    <source>
        <dbReference type="PROSITE-ProRule" id="PRU00209"/>
    </source>
</evidence>
<accession>A0ABP8VA52</accession>
<keyword evidence="2 3" id="KW-0694">RNA-binding</keyword>
<protein>
    <submittedName>
        <fullName evidence="5">tRNA-binding protein</fullName>
    </submittedName>
</protein>
<proteinExistence type="predicted"/>
<evidence type="ECO:0000259" key="4">
    <source>
        <dbReference type="PROSITE" id="PS50886"/>
    </source>
</evidence>
<evidence type="ECO:0000313" key="5">
    <source>
        <dbReference type="EMBL" id="GAA4652591.1"/>
    </source>
</evidence>